<comment type="similarity">
    <text evidence="1">Belongs to the V-ATPase G subunit family.</text>
</comment>
<dbReference type="GO" id="GO:0016887">
    <property type="term" value="F:ATP hydrolysis activity"/>
    <property type="evidence" value="ECO:0007669"/>
    <property type="project" value="TreeGrafter"/>
</dbReference>
<dbReference type="Pfam" id="PF03179">
    <property type="entry name" value="V-ATPase_G"/>
    <property type="match status" value="1"/>
</dbReference>
<dbReference type="AlphaFoldDB" id="A0A915CZT9"/>
<dbReference type="GO" id="GO:0098793">
    <property type="term" value="C:presynapse"/>
    <property type="evidence" value="ECO:0007669"/>
    <property type="project" value="GOC"/>
</dbReference>
<protein>
    <submittedName>
        <fullName evidence="8">V-type proton ATPase subunit G</fullName>
    </submittedName>
</protein>
<dbReference type="GO" id="GO:0046961">
    <property type="term" value="F:proton-transporting ATPase activity, rotational mechanism"/>
    <property type="evidence" value="ECO:0007669"/>
    <property type="project" value="InterPro"/>
</dbReference>
<dbReference type="GO" id="GO:0000221">
    <property type="term" value="C:vacuolar proton-transporting V-type ATPase, V1 domain"/>
    <property type="evidence" value="ECO:0007669"/>
    <property type="project" value="TreeGrafter"/>
</dbReference>
<feature type="coiled-coil region" evidence="5">
    <location>
        <begin position="50"/>
        <end position="140"/>
    </location>
</feature>
<evidence type="ECO:0000256" key="1">
    <source>
        <dbReference type="ARBA" id="ARBA00010066"/>
    </source>
</evidence>
<keyword evidence="4" id="KW-0406">Ion transport</keyword>
<evidence type="ECO:0000256" key="4">
    <source>
        <dbReference type="ARBA" id="ARBA00023065"/>
    </source>
</evidence>
<evidence type="ECO:0000256" key="5">
    <source>
        <dbReference type="SAM" id="Coils"/>
    </source>
</evidence>
<reference evidence="8" key="1">
    <citation type="submission" date="2022-11" db="UniProtKB">
        <authorList>
            <consortium name="WormBaseParasite"/>
        </authorList>
    </citation>
    <scope>IDENTIFICATION</scope>
</reference>
<evidence type="ECO:0000313" key="8">
    <source>
        <dbReference type="WBParaSite" id="jg14317"/>
    </source>
</evidence>
<evidence type="ECO:0000313" key="7">
    <source>
        <dbReference type="Proteomes" id="UP000887574"/>
    </source>
</evidence>
<evidence type="ECO:0000256" key="3">
    <source>
        <dbReference type="ARBA" id="ARBA00022781"/>
    </source>
</evidence>
<name>A0A915CZT9_9BILA</name>
<evidence type="ECO:0000256" key="6">
    <source>
        <dbReference type="SAM" id="MobiDB-lite"/>
    </source>
</evidence>
<keyword evidence="2" id="KW-0813">Transport</keyword>
<keyword evidence="7" id="KW-1185">Reference proteome</keyword>
<evidence type="ECO:0000256" key="2">
    <source>
        <dbReference type="ARBA" id="ARBA00022448"/>
    </source>
</evidence>
<dbReference type="WBParaSite" id="jg14317">
    <property type="protein sequence ID" value="jg14317"/>
    <property type="gene ID" value="jg14317"/>
</dbReference>
<feature type="region of interest" description="Disordered" evidence="6">
    <location>
        <begin position="1"/>
        <end position="27"/>
    </location>
</feature>
<proteinExistence type="inferred from homology"/>
<dbReference type="InterPro" id="IPR005124">
    <property type="entry name" value="V-ATPase_G"/>
</dbReference>
<dbReference type="Proteomes" id="UP000887574">
    <property type="component" value="Unplaced"/>
</dbReference>
<dbReference type="GO" id="GO:0097401">
    <property type="term" value="P:synaptic vesicle lumen acidification"/>
    <property type="evidence" value="ECO:0007669"/>
    <property type="project" value="TreeGrafter"/>
</dbReference>
<sequence length="178" mass="20642">MAGTRQRSQGMAMKKPNSLSSSPFTRTLKRDEIKASYGIRVLVEAEHSAANKLEEARERRKLRLREARVDAKHEVEQFRKELEEKFHKLLEQVDANQKKTNAEIEKMTVAELKKLDLQMEQNKEKALQLLEEKLVNIEAHPHQNLKLRERIDSGSYEPQTVHLLKSKKCAYVQPGEDA</sequence>
<dbReference type="PANTHER" id="PTHR12713:SF11">
    <property type="entry name" value="V-TYPE PROTON ATPASE SUBUNIT G"/>
    <property type="match status" value="1"/>
</dbReference>
<keyword evidence="5" id="KW-0175">Coiled coil</keyword>
<accession>A0A915CZT9</accession>
<dbReference type="Gene3D" id="1.20.5.2950">
    <property type="match status" value="1"/>
</dbReference>
<dbReference type="PANTHER" id="PTHR12713">
    <property type="entry name" value="VACUOLAR ATP SYNTHASE SUBUNIT G"/>
    <property type="match status" value="1"/>
</dbReference>
<keyword evidence="3" id="KW-0375">Hydrogen ion transport</keyword>
<organism evidence="7 8">
    <name type="scientific">Ditylenchus dipsaci</name>
    <dbReference type="NCBI Taxonomy" id="166011"/>
    <lineage>
        <taxon>Eukaryota</taxon>
        <taxon>Metazoa</taxon>
        <taxon>Ecdysozoa</taxon>
        <taxon>Nematoda</taxon>
        <taxon>Chromadorea</taxon>
        <taxon>Rhabditida</taxon>
        <taxon>Tylenchina</taxon>
        <taxon>Tylenchomorpha</taxon>
        <taxon>Sphaerularioidea</taxon>
        <taxon>Anguinidae</taxon>
        <taxon>Anguininae</taxon>
        <taxon>Ditylenchus</taxon>
    </lineage>
</organism>